<protein>
    <submittedName>
        <fullName evidence="2">Uncharacterized protein</fullName>
    </submittedName>
</protein>
<dbReference type="AlphaFoldDB" id="A0A345Z4P2"/>
<feature type="transmembrane region" description="Helical" evidence="1">
    <location>
        <begin position="97"/>
        <end position="125"/>
    </location>
</feature>
<keyword evidence="1" id="KW-0472">Membrane</keyword>
<keyword evidence="1" id="KW-0812">Transmembrane</keyword>
<keyword evidence="1" id="KW-1133">Transmembrane helix</keyword>
<name>A0A345Z4P2_9MOLU</name>
<sequence length="250" mass="28993">MNENQIENKKVSLRIQKIFLNPKQWNVYYFFLIGMVVLLLIINIAWFLWLSGGQEFIKDLPGVENSFFNGFTNKEIDISQKVTFSPSKMIFAFQDGITTWSILIISLILLVLSVAWPAILSYFYVIGFSRQNNSLFFSFRRSLIPFYTLIPAIIFLIAQNFIIIQSETFTSSFESQFFNQFTDFSEANWTQEIKTQFEIAKTGAIEIFDSNGNKIFSIISTVFSILLILMILFYSSFAAFHKFGEDSKQE</sequence>
<dbReference type="EMBL" id="CP031376">
    <property type="protein sequence ID" value="AXK51571.1"/>
    <property type="molecule type" value="Genomic_DNA"/>
</dbReference>
<keyword evidence="3" id="KW-1185">Reference proteome</keyword>
<feature type="transmembrane region" description="Helical" evidence="1">
    <location>
        <begin position="27"/>
        <end position="49"/>
    </location>
</feature>
<evidence type="ECO:0000313" key="3">
    <source>
        <dbReference type="Proteomes" id="UP000254792"/>
    </source>
</evidence>
<gene>
    <name evidence="2" type="ORF">SALLE_v1c09010</name>
</gene>
<feature type="transmembrane region" description="Helical" evidence="1">
    <location>
        <begin position="215"/>
        <end position="240"/>
    </location>
</feature>
<dbReference type="Proteomes" id="UP000254792">
    <property type="component" value="Chromosome"/>
</dbReference>
<evidence type="ECO:0000313" key="2">
    <source>
        <dbReference type="EMBL" id="AXK51571.1"/>
    </source>
</evidence>
<accession>A0A345Z4P2</accession>
<reference evidence="2 3" key="1">
    <citation type="submission" date="2018-07" db="EMBL/GenBank/DDBJ databases">
        <title>Complete genome sequence of Spiroplasma alleghenense PLHS-1 (ATCC 51752).</title>
        <authorList>
            <person name="Chou L."/>
            <person name="Lee T.-Y."/>
            <person name="Tsai Y.-M."/>
            <person name="Kuo C.-H."/>
        </authorList>
    </citation>
    <scope>NUCLEOTIDE SEQUENCE [LARGE SCALE GENOMIC DNA]</scope>
    <source>
        <strain evidence="2 3">PLHS-1</strain>
    </source>
</reference>
<evidence type="ECO:0000256" key="1">
    <source>
        <dbReference type="SAM" id="Phobius"/>
    </source>
</evidence>
<feature type="transmembrane region" description="Helical" evidence="1">
    <location>
        <begin position="146"/>
        <end position="164"/>
    </location>
</feature>
<organism evidence="2 3">
    <name type="scientific">Spiroplasma alleghenense</name>
    <dbReference type="NCBI Taxonomy" id="216931"/>
    <lineage>
        <taxon>Bacteria</taxon>
        <taxon>Bacillati</taxon>
        <taxon>Mycoplasmatota</taxon>
        <taxon>Mollicutes</taxon>
        <taxon>Entomoplasmatales</taxon>
        <taxon>Spiroplasmataceae</taxon>
        <taxon>Spiroplasma</taxon>
    </lineage>
</organism>
<proteinExistence type="predicted"/>
<dbReference type="KEGG" id="salx:SALLE_v1c09010"/>
<dbReference type="RefSeq" id="WP_115558464.1">
    <property type="nucleotide sequence ID" value="NZ_CP031376.1"/>
</dbReference>